<feature type="transmembrane region" description="Helical" evidence="6">
    <location>
        <begin position="80"/>
        <end position="102"/>
    </location>
</feature>
<evidence type="ECO:0000256" key="4">
    <source>
        <dbReference type="ARBA" id="ARBA00022989"/>
    </source>
</evidence>
<dbReference type="Proteomes" id="UP001379533">
    <property type="component" value="Chromosome"/>
</dbReference>
<keyword evidence="4 6" id="KW-1133">Transmembrane helix</keyword>
<dbReference type="PANTHER" id="PTHR12677:SF59">
    <property type="entry name" value="GOLGI APPARATUS MEMBRANE PROTEIN TVP38-RELATED"/>
    <property type="match status" value="1"/>
</dbReference>
<comment type="subcellular location">
    <subcellularLocation>
        <location evidence="1 6">Cell membrane</location>
        <topology evidence="1 6">Multi-pass membrane protein</topology>
    </subcellularLocation>
</comment>
<dbReference type="Pfam" id="PF09335">
    <property type="entry name" value="VTT_dom"/>
    <property type="match status" value="1"/>
</dbReference>
<keyword evidence="5 6" id="KW-0472">Membrane</keyword>
<feature type="transmembrane region" description="Helical" evidence="6">
    <location>
        <begin position="125"/>
        <end position="145"/>
    </location>
</feature>
<dbReference type="InterPro" id="IPR015414">
    <property type="entry name" value="TMEM64"/>
</dbReference>
<reference evidence="8 9" key="1">
    <citation type="submission" date="2021-12" db="EMBL/GenBank/DDBJ databases">
        <title>Discovery of the Pendulisporaceae a myxobacterial family with distinct sporulation behavior and unique specialized metabolism.</title>
        <authorList>
            <person name="Garcia R."/>
            <person name="Popoff A."/>
            <person name="Bader C.D."/>
            <person name="Loehr J."/>
            <person name="Walesch S."/>
            <person name="Walt C."/>
            <person name="Boldt J."/>
            <person name="Bunk B."/>
            <person name="Haeckl F.J.F.P.J."/>
            <person name="Gunesch A.P."/>
            <person name="Birkelbach J."/>
            <person name="Nuebel U."/>
            <person name="Pietschmann T."/>
            <person name="Bach T."/>
            <person name="Mueller R."/>
        </authorList>
    </citation>
    <scope>NUCLEOTIDE SEQUENCE [LARGE SCALE GENOMIC DNA]</scope>
    <source>
        <strain evidence="8 9">MSr12523</strain>
    </source>
</reference>
<proteinExistence type="inferred from homology"/>
<evidence type="ECO:0000313" key="8">
    <source>
        <dbReference type="EMBL" id="WXA96374.1"/>
    </source>
</evidence>
<keyword evidence="2 6" id="KW-1003">Cell membrane</keyword>
<gene>
    <name evidence="8" type="ORF">LZC95_05925</name>
</gene>
<evidence type="ECO:0000256" key="2">
    <source>
        <dbReference type="ARBA" id="ARBA00022475"/>
    </source>
</evidence>
<sequence>MRYAKMGAVVLVIAALASAYHLGIFAQVSEPKTLARTLVAMGPWGYLAFVVAYAVLQPFGVPGTVFVVAAPLIWPWKTAFVLSMTGTMLASVVGFSFARFVAKDWVSARIPARFRKYDDALERNAFQSVVLLRLIFWMPQVLHSFLGVSKVGFWTQVWGSLIGYVPPILLVSFLGGQMFDASGKMQPGAWPILAGLLGASLLIVVLVRVYGSGTTRRDRCDRFDKHCPSGSTSSE</sequence>
<feature type="transmembrane region" description="Helical" evidence="6">
    <location>
        <begin position="188"/>
        <end position="210"/>
    </location>
</feature>
<dbReference type="PANTHER" id="PTHR12677">
    <property type="entry name" value="GOLGI APPARATUS MEMBRANE PROTEIN TVP38-RELATED"/>
    <property type="match status" value="1"/>
</dbReference>
<evidence type="ECO:0000256" key="5">
    <source>
        <dbReference type="ARBA" id="ARBA00023136"/>
    </source>
</evidence>
<evidence type="ECO:0000313" key="9">
    <source>
        <dbReference type="Proteomes" id="UP001379533"/>
    </source>
</evidence>
<dbReference type="EMBL" id="CP089982">
    <property type="protein sequence ID" value="WXA96374.1"/>
    <property type="molecule type" value="Genomic_DNA"/>
</dbReference>
<keyword evidence="3 6" id="KW-0812">Transmembrane</keyword>
<protein>
    <recommendedName>
        <fullName evidence="6">TVP38/TMEM64 family membrane protein</fullName>
    </recommendedName>
</protein>
<keyword evidence="9" id="KW-1185">Reference proteome</keyword>
<dbReference type="InterPro" id="IPR032816">
    <property type="entry name" value="VTT_dom"/>
</dbReference>
<evidence type="ECO:0000256" key="6">
    <source>
        <dbReference type="RuleBase" id="RU366058"/>
    </source>
</evidence>
<feature type="transmembrane region" description="Helical" evidence="6">
    <location>
        <begin position="157"/>
        <end position="176"/>
    </location>
</feature>
<organism evidence="8 9">
    <name type="scientific">Pendulispora brunnea</name>
    <dbReference type="NCBI Taxonomy" id="2905690"/>
    <lineage>
        <taxon>Bacteria</taxon>
        <taxon>Pseudomonadati</taxon>
        <taxon>Myxococcota</taxon>
        <taxon>Myxococcia</taxon>
        <taxon>Myxococcales</taxon>
        <taxon>Sorangiineae</taxon>
        <taxon>Pendulisporaceae</taxon>
        <taxon>Pendulispora</taxon>
    </lineage>
</organism>
<evidence type="ECO:0000256" key="1">
    <source>
        <dbReference type="ARBA" id="ARBA00004651"/>
    </source>
</evidence>
<comment type="similarity">
    <text evidence="6">Belongs to the TVP38/TMEM64 family.</text>
</comment>
<evidence type="ECO:0000259" key="7">
    <source>
        <dbReference type="Pfam" id="PF09335"/>
    </source>
</evidence>
<name>A0ABZ2KCQ1_9BACT</name>
<feature type="transmembrane region" description="Helical" evidence="6">
    <location>
        <begin position="50"/>
        <end position="73"/>
    </location>
</feature>
<evidence type="ECO:0000256" key="3">
    <source>
        <dbReference type="ARBA" id="ARBA00022692"/>
    </source>
</evidence>
<dbReference type="RefSeq" id="WP_394846989.1">
    <property type="nucleotide sequence ID" value="NZ_CP089982.1"/>
</dbReference>
<feature type="domain" description="VTT" evidence="7">
    <location>
        <begin position="61"/>
        <end position="175"/>
    </location>
</feature>
<accession>A0ABZ2KCQ1</accession>